<feature type="compositionally biased region" description="Pro residues" evidence="1">
    <location>
        <begin position="19"/>
        <end position="50"/>
    </location>
</feature>
<sequence>MIEKPCQITVEIIPDPPEKPAPAPPIVVPKRPPSPITSPPCSPPPSPPTPSYVTPPQISPPALPKHPAPHLHLLSLHLLSLHRYPHPIRLSTSDSEPGKKKELKGILKNLQNLAELERSVANLYSQVDKTNKVPRFSKKLIVTEDSQSTTEELGSDTQHEQGMPKITLNCTTVSSAENGTSRPSEDADETDQLNLDDPSSADASEQSSTHSTHSFNPQSHLIGHYPFPLATAACTFLLLVHRDSTIAGSQKPQLGSIHQLPDPIALLLCAWKVWSCPPALLQPIITDYNSPQEAHIITRPFI</sequence>
<accession>A0AAW0NJW8</accession>
<evidence type="ECO:0000313" key="2">
    <source>
        <dbReference type="EMBL" id="KAK7901866.1"/>
    </source>
</evidence>
<proteinExistence type="predicted"/>
<reference evidence="3" key="1">
    <citation type="submission" date="2024-04" db="EMBL/GenBank/DDBJ databases">
        <title>Salinicola lusitanus LLJ914,a marine bacterium isolated from the Okinawa Trough.</title>
        <authorList>
            <person name="Li J."/>
        </authorList>
    </citation>
    <scope>NUCLEOTIDE SEQUENCE [LARGE SCALE GENOMIC DNA]</scope>
</reference>
<feature type="region of interest" description="Disordered" evidence="1">
    <location>
        <begin position="144"/>
        <end position="215"/>
    </location>
</feature>
<name>A0AAW0NJW8_9GOBI</name>
<evidence type="ECO:0000256" key="1">
    <source>
        <dbReference type="SAM" id="MobiDB-lite"/>
    </source>
</evidence>
<gene>
    <name evidence="2" type="ORF">WMY93_018635</name>
</gene>
<organism evidence="2 3">
    <name type="scientific">Mugilogobius chulae</name>
    <name type="common">yellowstripe goby</name>
    <dbReference type="NCBI Taxonomy" id="88201"/>
    <lineage>
        <taxon>Eukaryota</taxon>
        <taxon>Metazoa</taxon>
        <taxon>Chordata</taxon>
        <taxon>Craniata</taxon>
        <taxon>Vertebrata</taxon>
        <taxon>Euteleostomi</taxon>
        <taxon>Actinopterygii</taxon>
        <taxon>Neopterygii</taxon>
        <taxon>Teleostei</taxon>
        <taxon>Neoteleostei</taxon>
        <taxon>Acanthomorphata</taxon>
        <taxon>Gobiaria</taxon>
        <taxon>Gobiiformes</taxon>
        <taxon>Gobioidei</taxon>
        <taxon>Gobiidae</taxon>
        <taxon>Gobionellinae</taxon>
        <taxon>Mugilogobius</taxon>
    </lineage>
</organism>
<feature type="region of interest" description="Disordered" evidence="1">
    <location>
        <begin position="1"/>
        <end position="64"/>
    </location>
</feature>
<protein>
    <submittedName>
        <fullName evidence="2">Uncharacterized protein</fullName>
    </submittedName>
</protein>
<keyword evidence="3" id="KW-1185">Reference proteome</keyword>
<dbReference type="AlphaFoldDB" id="A0AAW0NJW8"/>
<dbReference type="EMBL" id="JBBPFD010000013">
    <property type="protein sequence ID" value="KAK7901866.1"/>
    <property type="molecule type" value="Genomic_DNA"/>
</dbReference>
<feature type="compositionally biased region" description="Polar residues" evidence="1">
    <location>
        <begin position="201"/>
        <end position="215"/>
    </location>
</feature>
<feature type="compositionally biased region" description="Polar residues" evidence="1">
    <location>
        <begin position="168"/>
        <end position="182"/>
    </location>
</feature>
<dbReference type="Proteomes" id="UP001460270">
    <property type="component" value="Unassembled WGS sequence"/>
</dbReference>
<feature type="compositionally biased region" description="Polar residues" evidence="1">
    <location>
        <begin position="144"/>
        <end position="156"/>
    </location>
</feature>
<comment type="caution">
    <text evidence="2">The sequence shown here is derived from an EMBL/GenBank/DDBJ whole genome shotgun (WGS) entry which is preliminary data.</text>
</comment>
<evidence type="ECO:0000313" key="3">
    <source>
        <dbReference type="Proteomes" id="UP001460270"/>
    </source>
</evidence>